<comment type="caution">
    <text evidence="1">The sequence shown here is derived from an EMBL/GenBank/DDBJ whole genome shotgun (WGS) entry which is preliminary data.</text>
</comment>
<gene>
    <name evidence="1" type="ORF">BC936DRAFT_138785</name>
</gene>
<keyword evidence="2" id="KW-1185">Reference proteome</keyword>
<dbReference type="AlphaFoldDB" id="A0A433BJA3"/>
<organism evidence="1 2">
    <name type="scientific">Jimgerdemannia flammicorona</name>
    <dbReference type="NCBI Taxonomy" id="994334"/>
    <lineage>
        <taxon>Eukaryota</taxon>
        <taxon>Fungi</taxon>
        <taxon>Fungi incertae sedis</taxon>
        <taxon>Mucoromycota</taxon>
        <taxon>Mucoromycotina</taxon>
        <taxon>Endogonomycetes</taxon>
        <taxon>Endogonales</taxon>
        <taxon>Endogonaceae</taxon>
        <taxon>Jimgerdemannia</taxon>
    </lineage>
</organism>
<dbReference type="EMBL" id="RBNI01013724">
    <property type="protein sequence ID" value="RUP26328.1"/>
    <property type="molecule type" value="Genomic_DNA"/>
</dbReference>
<sequence>MTKVFPEFYDMVISISSTSSFAQLLINNLLSPRIVFQHPKRFSKNLSKKFVMTLFGTPTPKSFWLAIYLLEQRYQ</sequence>
<accession>A0A433BJA3</accession>
<name>A0A433BJA3_9FUNG</name>
<evidence type="ECO:0000313" key="2">
    <source>
        <dbReference type="Proteomes" id="UP000268093"/>
    </source>
</evidence>
<reference evidence="1 2" key="1">
    <citation type="journal article" date="2018" name="New Phytol.">
        <title>Phylogenomics of Endogonaceae and evolution of mycorrhizas within Mucoromycota.</title>
        <authorList>
            <person name="Chang Y."/>
            <person name="Desiro A."/>
            <person name="Na H."/>
            <person name="Sandor L."/>
            <person name="Lipzen A."/>
            <person name="Clum A."/>
            <person name="Barry K."/>
            <person name="Grigoriev I.V."/>
            <person name="Martin F.M."/>
            <person name="Stajich J.E."/>
            <person name="Smith M.E."/>
            <person name="Bonito G."/>
            <person name="Spatafora J.W."/>
        </authorList>
    </citation>
    <scope>NUCLEOTIDE SEQUENCE [LARGE SCALE GENOMIC DNA]</scope>
    <source>
        <strain evidence="1 2">GMNB39</strain>
    </source>
</reference>
<evidence type="ECO:0000313" key="1">
    <source>
        <dbReference type="EMBL" id="RUP26328.1"/>
    </source>
</evidence>
<protein>
    <submittedName>
        <fullName evidence="1">Uncharacterized protein</fullName>
    </submittedName>
</protein>
<proteinExistence type="predicted"/>
<dbReference type="Proteomes" id="UP000268093">
    <property type="component" value="Unassembled WGS sequence"/>
</dbReference>